<accession>A0AAN7W578</accession>
<organism evidence="5 6">
    <name type="scientific">Elasticomyces elasticus</name>
    <dbReference type="NCBI Taxonomy" id="574655"/>
    <lineage>
        <taxon>Eukaryota</taxon>
        <taxon>Fungi</taxon>
        <taxon>Dikarya</taxon>
        <taxon>Ascomycota</taxon>
        <taxon>Pezizomycotina</taxon>
        <taxon>Dothideomycetes</taxon>
        <taxon>Dothideomycetidae</taxon>
        <taxon>Mycosphaerellales</taxon>
        <taxon>Teratosphaeriaceae</taxon>
        <taxon>Elasticomyces</taxon>
    </lineage>
</organism>
<evidence type="ECO:0000256" key="3">
    <source>
        <dbReference type="SAM" id="Coils"/>
    </source>
</evidence>
<dbReference type="AlphaFoldDB" id="A0AAN7W578"/>
<feature type="compositionally biased region" description="Low complexity" evidence="4">
    <location>
        <begin position="22"/>
        <end position="40"/>
    </location>
</feature>
<protein>
    <recommendedName>
        <fullName evidence="7">Dynactin subunit</fullName>
    </recommendedName>
</protein>
<dbReference type="GO" id="GO:0005737">
    <property type="term" value="C:cytoplasm"/>
    <property type="evidence" value="ECO:0007669"/>
    <property type="project" value="UniProtKB-SubCell"/>
</dbReference>
<feature type="coiled-coil region" evidence="3">
    <location>
        <begin position="316"/>
        <end position="350"/>
    </location>
</feature>
<dbReference type="EMBL" id="JAVRQU010000009">
    <property type="protein sequence ID" value="KAK5699075.1"/>
    <property type="molecule type" value="Genomic_DNA"/>
</dbReference>
<dbReference type="Pfam" id="PF04912">
    <property type="entry name" value="Dynamitin"/>
    <property type="match status" value="2"/>
</dbReference>
<feature type="region of interest" description="Disordered" evidence="4">
    <location>
        <begin position="1"/>
        <end position="119"/>
    </location>
</feature>
<sequence>MAESTRLASLPGYDTAADIYETPELAPATTAPTSPSTVPTSDEESEVSSEDGRAGVSRRRLFPQTARTRFKSRSRGVEVGGVDLSDRVDGGRKGYSTRRRRRRRDEEGSGSGSEDVEEGLEAKIARLRREVEECRVLAEKERQDESEDEAGKEVDMLGTLLSSLDVPVRRNKQQVQSTGAAPDPDSDVLDEQALGKVADFDTRLSALEQALGISTVDSANSGTIAAPVLPSLMLLDQQLTALTAATSLSHLEAASSRIQRLRTEAEQPSTNGDTPEATNQLPQDEAERLQQLYALLPTLQSLSPTVPAMLARLRSLRNLHTTAASAAADLDEVEKRQSEMESDISEWRNGLLRVEQAVGQASEANGKNGRIVDGWVKDLEARLANGR</sequence>
<feature type="region of interest" description="Disordered" evidence="4">
    <location>
        <begin position="259"/>
        <end position="279"/>
    </location>
</feature>
<evidence type="ECO:0000256" key="4">
    <source>
        <dbReference type="SAM" id="MobiDB-lite"/>
    </source>
</evidence>
<proteinExistence type="predicted"/>
<reference evidence="5" key="1">
    <citation type="submission" date="2023-08" db="EMBL/GenBank/DDBJ databases">
        <title>Black Yeasts Isolated from many extreme environments.</title>
        <authorList>
            <person name="Coleine C."/>
            <person name="Stajich J.E."/>
            <person name="Selbmann L."/>
        </authorList>
    </citation>
    <scope>NUCLEOTIDE SEQUENCE</scope>
    <source>
        <strain evidence="5">CCFEE 5810</strain>
    </source>
</reference>
<gene>
    <name evidence="5" type="ORF">LTR97_006724</name>
</gene>
<keyword evidence="2" id="KW-0963">Cytoplasm</keyword>
<dbReference type="GO" id="GO:0005869">
    <property type="term" value="C:dynactin complex"/>
    <property type="evidence" value="ECO:0007669"/>
    <property type="project" value="InterPro"/>
</dbReference>
<comment type="caution">
    <text evidence="5">The sequence shown here is derived from an EMBL/GenBank/DDBJ whole genome shotgun (WGS) entry which is preliminary data.</text>
</comment>
<feature type="compositionally biased region" description="Polar residues" evidence="4">
    <location>
        <begin position="266"/>
        <end position="279"/>
    </location>
</feature>
<comment type="subcellular location">
    <subcellularLocation>
        <location evidence="1">Cytoplasm</location>
    </subcellularLocation>
</comment>
<dbReference type="InterPro" id="IPR028133">
    <property type="entry name" value="Dynamitin"/>
</dbReference>
<evidence type="ECO:0000313" key="6">
    <source>
        <dbReference type="Proteomes" id="UP001310594"/>
    </source>
</evidence>
<dbReference type="GO" id="GO:0007017">
    <property type="term" value="P:microtubule-based process"/>
    <property type="evidence" value="ECO:0007669"/>
    <property type="project" value="InterPro"/>
</dbReference>
<evidence type="ECO:0000256" key="2">
    <source>
        <dbReference type="ARBA" id="ARBA00022490"/>
    </source>
</evidence>
<evidence type="ECO:0000313" key="5">
    <source>
        <dbReference type="EMBL" id="KAK5699075.1"/>
    </source>
</evidence>
<name>A0AAN7W578_9PEZI</name>
<evidence type="ECO:0008006" key="7">
    <source>
        <dbReference type="Google" id="ProtNLM"/>
    </source>
</evidence>
<keyword evidence="3" id="KW-0175">Coiled coil</keyword>
<dbReference type="Proteomes" id="UP001310594">
    <property type="component" value="Unassembled WGS sequence"/>
</dbReference>
<dbReference type="PANTHER" id="PTHR15346">
    <property type="entry name" value="DYNACTIN SUBUNIT"/>
    <property type="match status" value="1"/>
</dbReference>
<evidence type="ECO:0000256" key="1">
    <source>
        <dbReference type="ARBA" id="ARBA00004496"/>
    </source>
</evidence>